<dbReference type="PROSITE" id="PS52038">
    <property type="entry name" value="TOPO_IB_2"/>
    <property type="match status" value="1"/>
</dbReference>
<keyword evidence="5" id="KW-0238">DNA-binding</keyword>
<dbReference type="GO" id="GO:0006265">
    <property type="term" value="P:DNA topological change"/>
    <property type="evidence" value="ECO:0007669"/>
    <property type="project" value="InterPro"/>
</dbReference>
<dbReference type="GO" id="GO:0003917">
    <property type="term" value="F:DNA topoisomerase type I (single strand cut, ATP-independent) activity"/>
    <property type="evidence" value="ECO:0007669"/>
    <property type="project" value="UniProtKB-EC"/>
</dbReference>
<keyword evidence="6 9" id="KW-0413">Isomerase</keyword>
<evidence type="ECO:0000259" key="7">
    <source>
        <dbReference type="Pfam" id="PF01028"/>
    </source>
</evidence>
<dbReference type="Pfam" id="PF01028">
    <property type="entry name" value="Topoisom_I"/>
    <property type="match status" value="1"/>
</dbReference>
<feature type="domain" description="DNA topoisomerase I catalytic core eukaryotic-type" evidence="7">
    <location>
        <begin position="83"/>
        <end position="286"/>
    </location>
</feature>
<dbReference type="SUPFAM" id="SSF56349">
    <property type="entry name" value="DNA breaking-rejoining enzymes"/>
    <property type="match status" value="1"/>
</dbReference>
<dbReference type="RefSeq" id="WP_121658511.1">
    <property type="nucleotide sequence ID" value="NZ_BMEK01000001.1"/>
</dbReference>
<comment type="caution">
    <text evidence="9">The sequence shown here is derived from an EMBL/GenBank/DDBJ whole genome shotgun (WGS) entry which is preliminary data.</text>
</comment>
<dbReference type="GO" id="GO:0003677">
    <property type="term" value="F:DNA binding"/>
    <property type="evidence" value="ECO:0007669"/>
    <property type="project" value="UniProtKB-KW"/>
</dbReference>
<evidence type="ECO:0000256" key="4">
    <source>
        <dbReference type="ARBA" id="ARBA00023029"/>
    </source>
</evidence>
<evidence type="ECO:0000313" key="9">
    <source>
        <dbReference type="EMBL" id="RLQ86152.1"/>
    </source>
</evidence>
<dbReference type="Proteomes" id="UP000282460">
    <property type="component" value="Unassembled WGS sequence"/>
</dbReference>
<organism evidence="9 10">
    <name type="scientific">Mycetocola zhadangensis</name>
    <dbReference type="NCBI Taxonomy" id="1164595"/>
    <lineage>
        <taxon>Bacteria</taxon>
        <taxon>Bacillati</taxon>
        <taxon>Actinomycetota</taxon>
        <taxon>Actinomycetes</taxon>
        <taxon>Micrococcales</taxon>
        <taxon>Microbacteriaceae</taxon>
        <taxon>Mycetocola</taxon>
    </lineage>
</organism>
<gene>
    <name evidence="9" type="ORF">D9V28_04775</name>
</gene>
<dbReference type="OrthoDB" id="9778962at2"/>
<dbReference type="AlphaFoldDB" id="A0A3L7JCD3"/>
<evidence type="ECO:0000256" key="5">
    <source>
        <dbReference type="ARBA" id="ARBA00023125"/>
    </source>
</evidence>
<evidence type="ECO:0000256" key="1">
    <source>
        <dbReference type="ARBA" id="ARBA00000213"/>
    </source>
</evidence>
<sequence>MPRLRKSNTRGVGLGRRKTRSGFRYIDANGQPVHDAETVERIAALVIPPAWTDVWISPYPNGHIQAVGTDLAGRKQYLYHEVWRQKQDERKFDRALELALALPSARRRVTADLRGPTGSRDRALATGFRLLDSARLRVGSERFALEHGSHGLTTLLCAHATVSGNTVSLDFPGKSGQAWSSDTTDEDLAKVIRSLKTRGGDSRLLAWKNGREWRGLSAQDMNDYVRLRTNGDFTAKDFRTLHGSIIAARALRDFGVVKSGRQQAKVISAAVAETADALGNTPAIARASYIDPRVLDRYRAGEVLDSRGTQPEPALRRLILGDD</sequence>
<dbReference type="InterPro" id="IPR011010">
    <property type="entry name" value="DNA_brk_join_enz"/>
</dbReference>
<reference evidence="9 10" key="1">
    <citation type="submission" date="2018-10" db="EMBL/GenBank/DDBJ databases">
        <authorList>
            <person name="Li J."/>
        </authorList>
    </citation>
    <scope>NUCLEOTIDE SEQUENCE [LARGE SCALE GENOMIC DNA]</scope>
    <source>
        <strain evidence="9 10">ZD1-4</strain>
    </source>
</reference>
<evidence type="ECO:0000313" key="10">
    <source>
        <dbReference type="Proteomes" id="UP000282460"/>
    </source>
</evidence>
<keyword evidence="4" id="KW-0799">Topoisomerase</keyword>
<dbReference type="Gene3D" id="1.10.132.120">
    <property type="match status" value="1"/>
</dbReference>
<dbReference type="Gene3D" id="3.30.66.10">
    <property type="entry name" value="DNA topoisomerase I domain"/>
    <property type="match status" value="1"/>
</dbReference>
<dbReference type="InterPro" id="IPR014711">
    <property type="entry name" value="TopoI_cat_a-hlx-sub_euk"/>
</dbReference>
<accession>A0A3L7JCD3</accession>
<dbReference type="SUPFAM" id="SSF55869">
    <property type="entry name" value="DNA topoisomerase I domain"/>
    <property type="match status" value="1"/>
</dbReference>
<dbReference type="InterPro" id="IPR013500">
    <property type="entry name" value="TopoI_cat_euk"/>
</dbReference>
<keyword evidence="10" id="KW-1185">Reference proteome</keyword>
<dbReference type="EMBL" id="RCWJ01000001">
    <property type="protein sequence ID" value="RLQ86152.1"/>
    <property type="molecule type" value="Genomic_DNA"/>
</dbReference>
<comment type="catalytic activity">
    <reaction evidence="1">
        <text>ATP-independent breakage of single-stranded DNA, followed by passage and rejoining.</text>
        <dbReference type="EC" id="5.6.2.1"/>
    </reaction>
</comment>
<dbReference type="Pfam" id="PF21338">
    <property type="entry name" value="Top1B_N_bact"/>
    <property type="match status" value="1"/>
</dbReference>
<dbReference type="InterPro" id="IPR049331">
    <property type="entry name" value="Top1B_N_bact"/>
</dbReference>
<comment type="similarity">
    <text evidence="2">Belongs to the type IB topoisomerase family.</text>
</comment>
<protein>
    <recommendedName>
        <fullName evidence="3">DNA topoisomerase</fullName>
        <ecNumber evidence="3">5.6.2.1</ecNumber>
    </recommendedName>
</protein>
<dbReference type="Gene3D" id="3.90.15.10">
    <property type="entry name" value="Topoisomerase I, Chain A, domain 3"/>
    <property type="match status" value="1"/>
</dbReference>
<evidence type="ECO:0000256" key="2">
    <source>
        <dbReference type="ARBA" id="ARBA00006645"/>
    </source>
</evidence>
<evidence type="ECO:0000259" key="8">
    <source>
        <dbReference type="Pfam" id="PF21338"/>
    </source>
</evidence>
<feature type="domain" description="DNA topoisomerase IB N-terminal" evidence="8">
    <location>
        <begin position="22"/>
        <end position="70"/>
    </location>
</feature>
<dbReference type="EC" id="5.6.2.1" evidence="3"/>
<evidence type="ECO:0000256" key="3">
    <source>
        <dbReference type="ARBA" id="ARBA00012891"/>
    </source>
</evidence>
<dbReference type="InterPro" id="IPR035447">
    <property type="entry name" value="DNA_topo_I_N_sf"/>
</dbReference>
<name>A0A3L7JCD3_9MICO</name>
<dbReference type="PRINTS" id="PR00416">
    <property type="entry name" value="EUTPISMRASEI"/>
</dbReference>
<proteinExistence type="inferred from homology"/>
<evidence type="ECO:0000256" key="6">
    <source>
        <dbReference type="ARBA" id="ARBA00023235"/>
    </source>
</evidence>
<dbReference type="InterPro" id="IPR001631">
    <property type="entry name" value="TopoI"/>
</dbReference>